<accession>A0ABU4FK71</accession>
<proteinExistence type="predicted"/>
<evidence type="ECO:0000313" key="2">
    <source>
        <dbReference type="EMBL" id="MDV7221008.1"/>
    </source>
</evidence>
<organism evidence="2 3">
    <name type="scientific">Streptomyces prunicolor</name>
    <dbReference type="NCBI Taxonomy" id="67348"/>
    <lineage>
        <taxon>Bacteria</taxon>
        <taxon>Bacillati</taxon>
        <taxon>Actinomycetota</taxon>
        <taxon>Actinomycetes</taxon>
        <taxon>Kitasatosporales</taxon>
        <taxon>Streptomycetaceae</taxon>
        <taxon>Streptomyces</taxon>
    </lineage>
</organism>
<sequence>MTDQRNTESARGAQLVGAPGRPADDKPAPQCTHWIGSERRHCKEVDGVRRFLPGFCCPLHTPSALQGKPEPQPGPGWPAYREEAK</sequence>
<dbReference type="EMBL" id="JAWMAJ010000153">
    <property type="protein sequence ID" value="MDV7221008.1"/>
    <property type="molecule type" value="Genomic_DNA"/>
</dbReference>
<dbReference type="Proteomes" id="UP001187346">
    <property type="component" value="Unassembled WGS sequence"/>
</dbReference>
<gene>
    <name evidence="2" type="ORF">R5A26_34235</name>
</gene>
<dbReference type="RefSeq" id="WP_317774409.1">
    <property type="nucleotide sequence ID" value="NZ_JAWMAJ010000153.1"/>
</dbReference>
<evidence type="ECO:0000313" key="3">
    <source>
        <dbReference type="Proteomes" id="UP001187346"/>
    </source>
</evidence>
<feature type="region of interest" description="Disordered" evidence="1">
    <location>
        <begin position="1"/>
        <end position="29"/>
    </location>
</feature>
<reference evidence="2 3" key="1">
    <citation type="submission" date="2023-10" db="EMBL/GenBank/DDBJ databases">
        <title>Characterization of rhizosphere-enriched actinobacteria from wheat plants lab-grown on chernevaya soil.</title>
        <authorList>
            <person name="Tikhonova E.N."/>
            <person name="Konopkin A."/>
            <person name="Kravchenko I.K."/>
        </authorList>
    </citation>
    <scope>NUCLEOTIDE SEQUENCE [LARGE SCALE GENOMIC DNA]</scope>
    <source>
        <strain evidence="2 3">RR29</strain>
    </source>
</reference>
<evidence type="ECO:0000256" key="1">
    <source>
        <dbReference type="SAM" id="MobiDB-lite"/>
    </source>
</evidence>
<comment type="caution">
    <text evidence="2">The sequence shown here is derived from an EMBL/GenBank/DDBJ whole genome shotgun (WGS) entry which is preliminary data.</text>
</comment>
<keyword evidence="3" id="KW-1185">Reference proteome</keyword>
<feature type="region of interest" description="Disordered" evidence="1">
    <location>
        <begin position="60"/>
        <end position="85"/>
    </location>
</feature>
<protein>
    <submittedName>
        <fullName evidence="2">Uncharacterized protein</fullName>
    </submittedName>
</protein>
<name>A0ABU4FK71_9ACTN</name>